<dbReference type="Gene3D" id="3.60.40.10">
    <property type="entry name" value="PPM-type phosphatase domain"/>
    <property type="match status" value="1"/>
</dbReference>
<protein>
    <recommendedName>
        <fullName evidence="1">Protein phosphatase</fullName>
        <ecNumber evidence="1">3.1.3.16</ecNumber>
    </recommendedName>
</protein>
<dbReference type="PANTHER" id="PTHR12320">
    <property type="entry name" value="PROTEIN PHOSPHATASE 2C"/>
    <property type="match status" value="1"/>
</dbReference>
<dbReference type="HOGENOM" id="CLU_029404_1_0_1"/>
<gene>
    <name evidence="4" type="ORF">H103_02193</name>
</gene>
<dbReference type="SUPFAM" id="SSF81606">
    <property type="entry name" value="PP2C-like"/>
    <property type="match status" value="1"/>
</dbReference>
<feature type="domain" description="PPM-type phosphatase" evidence="3">
    <location>
        <begin position="92"/>
        <end position="373"/>
    </location>
</feature>
<comment type="similarity">
    <text evidence="1">Belongs to the PP2C family.</text>
</comment>
<dbReference type="PANTHER" id="PTHR12320:SF24">
    <property type="entry name" value="PROTEIN PHOSPHATASE"/>
    <property type="match status" value="1"/>
</dbReference>
<evidence type="ECO:0000256" key="1">
    <source>
        <dbReference type="RuleBase" id="RU366020"/>
    </source>
</evidence>
<comment type="cofactor">
    <cofactor evidence="1">
        <name>Mn(2+)</name>
        <dbReference type="ChEBI" id="CHEBI:29035"/>
    </cofactor>
</comment>
<dbReference type="Proteomes" id="UP000023758">
    <property type="component" value="Unassembled WGS sequence"/>
</dbReference>
<feature type="compositionally biased region" description="Basic and acidic residues" evidence="2">
    <location>
        <begin position="91"/>
        <end position="101"/>
    </location>
</feature>
<comment type="catalytic activity">
    <reaction evidence="1">
        <text>O-phospho-L-threonyl-[protein] + H2O = L-threonyl-[protein] + phosphate</text>
        <dbReference type="Rhea" id="RHEA:47004"/>
        <dbReference type="Rhea" id="RHEA-COMP:11060"/>
        <dbReference type="Rhea" id="RHEA-COMP:11605"/>
        <dbReference type="ChEBI" id="CHEBI:15377"/>
        <dbReference type="ChEBI" id="CHEBI:30013"/>
        <dbReference type="ChEBI" id="CHEBI:43474"/>
        <dbReference type="ChEBI" id="CHEBI:61977"/>
        <dbReference type="EC" id="3.1.3.16"/>
    </reaction>
</comment>
<keyword evidence="1" id="KW-0378">Hydrolase</keyword>
<dbReference type="SMART" id="SM00332">
    <property type="entry name" value="PP2Cc"/>
    <property type="match status" value="1"/>
</dbReference>
<dbReference type="GO" id="GO:0004722">
    <property type="term" value="F:protein serine/threonine phosphatase activity"/>
    <property type="evidence" value="ECO:0007669"/>
    <property type="project" value="UniProtKB-EC"/>
</dbReference>
<dbReference type="GO" id="GO:0046872">
    <property type="term" value="F:metal ion binding"/>
    <property type="evidence" value="ECO:0007669"/>
    <property type="project" value="UniProtKB-UniRule"/>
</dbReference>
<dbReference type="OrthoDB" id="25675at2759"/>
<dbReference type="FunFam" id="3.60.40.10:FF:000118">
    <property type="entry name" value="Phosphatase 2C-like domain-containing protein"/>
    <property type="match status" value="1"/>
</dbReference>
<evidence type="ECO:0000259" key="3">
    <source>
        <dbReference type="PROSITE" id="PS51746"/>
    </source>
</evidence>
<accession>A0A022WAN9</accession>
<sequence>MVFTTPAFTRFLISSNWKLPTLRQFIQWSPAVAPISDISTPTAERNVQPVRSKWPPFYFDTGYSIIPKRPSRPFPPPFLSPPSTSFSDALTTHDKSHDRRPSVNGEPLRGLTNGDDAILCSPNFLGVNDGVGAWASKPQGHAALWSRLILHYWALEVENRLTGSPKPDLIECLQRAYEETVEATSSPNEILGTTTTATALLSYKIIGETPTPFLHVTNLGDCQTLVIRPRERRIVFKTDGQWHWFDCPMQLGTNSVDKPRENAALSVLEIEENDIVIVVSDGVTNNLWDHDVLEVVLKSLEKWEICKKKRETAEYLESRGGRMVYVAEQLLTTARAVALDPAAQTPYMEKAQEVGLSVNGGKMDDISVVAGRVVRSG</sequence>
<dbReference type="InterPro" id="IPR001932">
    <property type="entry name" value="PPM-type_phosphatase-like_dom"/>
</dbReference>
<evidence type="ECO:0000313" key="4">
    <source>
        <dbReference type="EMBL" id="EZF55186.1"/>
    </source>
</evidence>
<evidence type="ECO:0000256" key="2">
    <source>
        <dbReference type="SAM" id="MobiDB-lite"/>
    </source>
</evidence>
<comment type="catalytic activity">
    <reaction evidence="1">
        <text>O-phospho-L-seryl-[protein] + H2O = L-seryl-[protein] + phosphate</text>
        <dbReference type="Rhea" id="RHEA:20629"/>
        <dbReference type="Rhea" id="RHEA-COMP:9863"/>
        <dbReference type="Rhea" id="RHEA-COMP:11604"/>
        <dbReference type="ChEBI" id="CHEBI:15377"/>
        <dbReference type="ChEBI" id="CHEBI:29999"/>
        <dbReference type="ChEBI" id="CHEBI:43474"/>
        <dbReference type="ChEBI" id="CHEBI:83421"/>
        <dbReference type="EC" id="3.1.3.16"/>
    </reaction>
</comment>
<organism evidence="4">
    <name type="scientific">Trichophyton rubrum CBS 288.86</name>
    <dbReference type="NCBI Taxonomy" id="1215330"/>
    <lineage>
        <taxon>Eukaryota</taxon>
        <taxon>Fungi</taxon>
        <taxon>Dikarya</taxon>
        <taxon>Ascomycota</taxon>
        <taxon>Pezizomycotina</taxon>
        <taxon>Eurotiomycetes</taxon>
        <taxon>Eurotiomycetidae</taxon>
        <taxon>Onygenales</taxon>
        <taxon>Arthrodermataceae</taxon>
        <taxon>Trichophyton</taxon>
    </lineage>
</organism>
<comment type="cofactor">
    <cofactor evidence="1">
        <name>Mg(2+)</name>
        <dbReference type="ChEBI" id="CHEBI:18420"/>
    </cofactor>
</comment>
<dbReference type="InterPro" id="IPR036457">
    <property type="entry name" value="PPM-type-like_dom_sf"/>
</dbReference>
<dbReference type="PROSITE" id="PS51746">
    <property type="entry name" value="PPM_2"/>
    <property type="match status" value="1"/>
</dbReference>
<dbReference type="EMBL" id="KK207756">
    <property type="protein sequence ID" value="EZF55186.1"/>
    <property type="molecule type" value="Genomic_DNA"/>
</dbReference>
<proteinExistence type="inferred from homology"/>
<dbReference type="AlphaFoldDB" id="A0A022WAN9"/>
<dbReference type="EC" id="3.1.3.16" evidence="1"/>
<keyword evidence="1" id="KW-0464">Manganese</keyword>
<feature type="region of interest" description="Disordered" evidence="2">
    <location>
        <begin position="85"/>
        <end position="109"/>
    </location>
</feature>
<keyword evidence="1" id="KW-0904">Protein phosphatase</keyword>
<dbReference type="InterPro" id="IPR039123">
    <property type="entry name" value="PPTC7"/>
</dbReference>
<reference evidence="4" key="1">
    <citation type="submission" date="2014-02" db="EMBL/GenBank/DDBJ databases">
        <title>The Genome Sequence of Trichophyton rubrum (morphotype fischeri) CBS 288.86.</title>
        <authorList>
            <consortium name="The Broad Institute Genomics Platform"/>
            <person name="Cuomo C.A."/>
            <person name="White T.C."/>
            <person name="Graser Y."/>
            <person name="Martinez-Rossi N."/>
            <person name="Heitman J."/>
            <person name="Young S.K."/>
            <person name="Zeng Q."/>
            <person name="Gargeya S."/>
            <person name="Abouelleil A."/>
            <person name="Alvarado L."/>
            <person name="Chapman S.B."/>
            <person name="Gainer-Dewar J."/>
            <person name="Goldberg J."/>
            <person name="Griggs A."/>
            <person name="Gujja S."/>
            <person name="Hansen M."/>
            <person name="Howarth C."/>
            <person name="Imamovic A."/>
            <person name="Larimer J."/>
            <person name="Martinez D."/>
            <person name="Murphy C."/>
            <person name="Pearson M.D."/>
            <person name="Persinoti G."/>
            <person name="Poon T."/>
            <person name="Priest M."/>
            <person name="Roberts A.D."/>
            <person name="Saif S."/>
            <person name="Shea T.D."/>
            <person name="Sykes S.N."/>
            <person name="Wortman J."/>
            <person name="Nusbaum C."/>
            <person name="Birren B."/>
        </authorList>
    </citation>
    <scope>NUCLEOTIDE SEQUENCE [LARGE SCALE GENOMIC DNA]</scope>
    <source>
        <strain evidence="4">CBS 288.86</strain>
    </source>
</reference>
<keyword evidence="1" id="KW-0479">Metal-binding</keyword>
<keyword evidence="1" id="KW-0460">Magnesium</keyword>
<name>A0A022WAN9_TRIRU</name>